<evidence type="ECO:0000256" key="1">
    <source>
        <dbReference type="SAM" id="Phobius"/>
    </source>
</evidence>
<dbReference type="STRING" id="1120995.SAMN02745245_01808"/>
<keyword evidence="3" id="KW-1185">Reference proteome</keyword>
<dbReference type="RefSeq" id="WP_073185543.1">
    <property type="nucleotide sequence ID" value="NZ_FQXI01000018.1"/>
</dbReference>
<feature type="transmembrane region" description="Helical" evidence="1">
    <location>
        <begin position="119"/>
        <end position="139"/>
    </location>
</feature>
<accession>A0A1M5ULZ7</accession>
<proteinExistence type="predicted"/>
<dbReference type="Proteomes" id="UP000184032">
    <property type="component" value="Unassembled WGS sequence"/>
</dbReference>
<name>A0A1M5ULZ7_9FIRM</name>
<keyword evidence="1" id="KW-0472">Membrane</keyword>
<evidence type="ECO:0000313" key="3">
    <source>
        <dbReference type="Proteomes" id="UP000184032"/>
    </source>
</evidence>
<feature type="transmembrane region" description="Helical" evidence="1">
    <location>
        <begin position="48"/>
        <end position="70"/>
    </location>
</feature>
<evidence type="ECO:0000313" key="2">
    <source>
        <dbReference type="EMBL" id="SHH64042.1"/>
    </source>
</evidence>
<keyword evidence="1" id="KW-0812">Transmembrane</keyword>
<dbReference type="EMBL" id="FQXI01000018">
    <property type="protein sequence ID" value="SHH64042.1"/>
    <property type="molecule type" value="Genomic_DNA"/>
</dbReference>
<dbReference type="InterPro" id="IPR021354">
    <property type="entry name" value="DUF2975"/>
</dbReference>
<protein>
    <recommendedName>
        <fullName evidence="4">DUF2975 domain-containing protein</fullName>
    </recommendedName>
</protein>
<dbReference type="Pfam" id="PF11188">
    <property type="entry name" value="DUF2975"/>
    <property type="match status" value="1"/>
</dbReference>
<keyword evidence="1" id="KW-1133">Transmembrane helix</keyword>
<feature type="transmembrane region" description="Helical" evidence="1">
    <location>
        <begin position="7"/>
        <end position="28"/>
    </location>
</feature>
<reference evidence="2 3" key="1">
    <citation type="submission" date="2016-11" db="EMBL/GenBank/DDBJ databases">
        <authorList>
            <person name="Jaros S."/>
            <person name="Januszkiewicz K."/>
            <person name="Wedrychowicz H."/>
        </authorList>
    </citation>
    <scope>NUCLEOTIDE SEQUENCE [LARGE SCALE GENOMIC DNA]</scope>
    <source>
        <strain evidence="2 3">DSM 21120</strain>
    </source>
</reference>
<dbReference type="OrthoDB" id="1699142at2"/>
<feature type="transmembrane region" description="Helical" evidence="1">
    <location>
        <begin position="91"/>
        <end position="107"/>
    </location>
</feature>
<gene>
    <name evidence="2" type="ORF">SAMN02745245_01808</name>
</gene>
<evidence type="ECO:0008006" key="4">
    <source>
        <dbReference type="Google" id="ProtNLM"/>
    </source>
</evidence>
<organism evidence="2 3">
    <name type="scientific">Anaerosphaera aminiphila DSM 21120</name>
    <dbReference type="NCBI Taxonomy" id="1120995"/>
    <lineage>
        <taxon>Bacteria</taxon>
        <taxon>Bacillati</taxon>
        <taxon>Bacillota</taxon>
        <taxon>Tissierellia</taxon>
        <taxon>Tissierellales</taxon>
        <taxon>Peptoniphilaceae</taxon>
        <taxon>Anaerosphaera</taxon>
    </lineage>
</organism>
<sequence length="156" mass="17270">MKKFNVTFIKILLLLLLIVLGLFIPLLSNFSKEVANIEPTFSYMRIPMLILCVSVVLSAMSAIGFGLLALRKYGSGEVFKLKTVRYLQGSSLSFFVGVLIQILIIIYTEINVSGSITNLYVLFGVIIFSLGNQIFKLIADVVSKGIEIKVDNDLTI</sequence>
<dbReference type="AlphaFoldDB" id="A0A1M5ULZ7"/>